<keyword evidence="2" id="KW-1185">Reference proteome</keyword>
<reference evidence="1" key="2">
    <citation type="submission" date="2022-01" db="EMBL/GenBank/DDBJ databases">
        <authorList>
            <person name="Yamashiro T."/>
            <person name="Shiraishi A."/>
            <person name="Satake H."/>
            <person name="Nakayama K."/>
        </authorList>
    </citation>
    <scope>NUCLEOTIDE SEQUENCE</scope>
</reference>
<proteinExistence type="predicted"/>
<organism evidence="1 2">
    <name type="scientific">Tanacetum coccineum</name>
    <dbReference type="NCBI Taxonomy" id="301880"/>
    <lineage>
        <taxon>Eukaryota</taxon>
        <taxon>Viridiplantae</taxon>
        <taxon>Streptophyta</taxon>
        <taxon>Embryophyta</taxon>
        <taxon>Tracheophyta</taxon>
        <taxon>Spermatophyta</taxon>
        <taxon>Magnoliopsida</taxon>
        <taxon>eudicotyledons</taxon>
        <taxon>Gunneridae</taxon>
        <taxon>Pentapetalae</taxon>
        <taxon>asterids</taxon>
        <taxon>campanulids</taxon>
        <taxon>Asterales</taxon>
        <taxon>Asteraceae</taxon>
        <taxon>Asteroideae</taxon>
        <taxon>Anthemideae</taxon>
        <taxon>Anthemidinae</taxon>
        <taxon>Tanacetum</taxon>
    </lineage>
</organism>
<name>A0ABQ5GTV6_9ASTR</name>
<evidence type="ECO:0000313" key="2">
    <source>
        <dbReference type="Proteomes" id="UP001151760"/>
    </source>
</evidence>
<dbReference type="EMBL" id="BQNB010018833">
    <property type="protein sequence ID" value="GJT78775.1"/>
    <property type="molecule type" value="Genomic_DNA"/>
</dbReference>
<gene>
    <name evidence="1" type="ORF">Tco_1045500</name>
</gene>
<comment type="caution">
    <text evidence="1">The sequence shown here is derived from an EMBL/GenBank/DDBJ whole genome shotgun (WGS) entry which is preliminary data.</text>
</comment>
<reference evidence="1" key="1">
    <citation type="journal article" date="2022" name="Int. J. Mol. Sci.">
        <title>Draft Genome of Tanacetum Coccineum: Genomic Comparison of Closely Related Tanacetum-Family Plants.</title>
        <authorList>
            <person name="Yamashiro T."/>
            <person name="Shiraishi A."/>
            <person name="Nakayama K."/>
            <person name="Satake H."/>
        </authorList>
    </citation>
    <scope>NUCLEOTIDE SEQUENCE</scope>
</reference>
<sequence>MKLSMKKLEILKENIKFRGGLLGLKDFMMILKLLLLSYYCLLRVNAAGTKLQLLKVTTAERLQLLKDKDCLKIKITYEIRIVIYRIDL</sequence>
<protein>
    <submittedName>
        <fullName evidence="1">Uncharacterized protein</fullName>
    </submittedName>
</protein>
<evidence type="ECO:0000313" key="1">
    <source>
        <dbReference type="EMBL" id="GJT78775.1"/>
    </source>
</evidence>
<accession>A0ABQ5GTV6</accession>
<dbReference type="Proteomes" id="UP001151760">
    <property type="component" value="Unassembled WGS sequence"/>
</dbReference>